<evidence type="ECO:0000313" key="7">
    <source>
        <dbReference type="Proteomes" id="UP001154111"/>
    </source>
</evidence>
<dbReference type="PANTHER" id="PTHR32125">
    <property type="entry name" value="2-C-METHYL-D-ERYTHRITOL 4-PHOSPHATE CYTIDYLYLTRANSFERASE, CHLOROPLASTIC"/>
    <property type="match status" value="1"/>
</dbReference>
<evidence type="ECO:0000313" key="5">
    <source>
        <dbReference type="EMBL" id="CAH2763832.1"/>
    </source>
</evidence>
<dbReference type="InterPro" id="IPR034683">
    <property type="entry name" value="IspD/TarI"/>
</dbReference>
<keyword evidence="2 4" id="KW-0548">Nucleotidyltransferase</keyword>
<dbReference type="Gene3D" id="3.90.550.10">
    <property type="entry name" value="Spore Coat Polysaccharide Biosynthesis Protein SpsA, Chain A"/>
    <property type="match status" value="1"/>
</dbReference>
<dbReference type="RefSeq" id="WP_003774352.1">
    <property type="nucleotide sequence ID" value="NZ_OW659477.1"/>
</dbReference>
<dbReference type="InterPro" id="IPR018294">
    <property type="entry name" value="ISPD_synthase_CS"/>
</dbReference>
<reference evidence="4" key="1">
    <citation type="submission" date="2022-04" db="EMBL/GenBank/DDBJ databases">
        <authorList>
            <person name="Forde T."/>
        </authorList>
    </citation>
    <scope>NUCLEOTIDE SEQUENCE</scope>
    <source>
        <strain evidence="4">A18Y016a</strain>
        <strain evidence="5">A18Y020d</strain>
    </source>
</reference>
<dbReference type="EMBL" id="OW659496">
    <property type="protein sequence ID" value="CAH2763832.1"/>
    <property type="molecule type" value="Genomic_DNA"/>
</dbReference>
<organism evidence="4 7">
    <name type="scientific">Erysipelothrix amsterdamensis</name>
    <dbReference type="NCBI Taxonomy" id="2929157"/>
    <lineage>
        <taxon>Bacteria</taxon>
        <taxon>Bacillati</taxon>
        <taxon>Bacillota</taxon>
        <taxon>Erysipelotrichia</taxon>
        <taxon>Erysipelotrichales</taxon>
        <taxon>Erysipelotrichaceae</taxon>
        <taxon>Erysipelothrix</taxon>
    </lineage>
</organism>
<proteinExistence type="predicted"/>
<dbReference type="InterPro" id="IPR029044">
    <property type="entry name" value="Nucleotide-diphossugar_trans"/>
</dbReference>
<dbReference type="PANTHER" id="PTHR32125:SF4">
    <property type="entry name" value="2-C-METHYL-D-ERYTHRITOL 4-PHOSPHATE CYTIDYLYLTRANSFERASE, CHLOROPLASTIC"/>
    <property type="match status" value="1"/>
</dbReference>
<gene>
    <name evidence="4" type="primary">ispD</name>
    <name evidence="4" type="ORF">ERYAMS2_00175</name>
    <name evidence="5" type="ORF">ERYAMS_01733</name>
</gene>
<protein>
    <submittedName>
        <fullName evidence="4">2-C-methyl-D-erythritol 4-phosphate cytidylyltransferase</fullName>
        <ecNumber evidence="4">2.7.7.60</ecNumber>
    </submittedName>
</protein>
<dbReference type="EMBL" id="OW659477">
    <property type="protein sequence ID" value="CAH2760541.1"/>
    <property type="molecule type" value="Genomic_DNA"/>
</dbReference>
<dbReference type="AlphaFoldDB" id="A0AAU9VHJ2"/>
<dbReference type="GO" id="GO:0008299">
    <property type="term" value="P:isoprenoid biosynthetic process"/>
    <property type="evidence" value="ECO:0007669"/>
    <property type="project" value="UniProtKB-KW"/>
</dbReference>
<dbReference type="EC" id="2.7.7.60" evidence="4"/>
<accession>A0AAU9VHJ2</accession>
<dbReference type="Proteomes" id="UP001154095">
    <property type="component" value="Chromosome"/>
</dbReference>
<dbReference type="GO" id="GO:0050518">
    <property type="term" value="F:2-C-methyl-D-erythritol 4-phosphate cytidylyltransferase activity"/>
    <property type="evidence" value="ECO:0007669"/>
    <property type="project" value="UniProtKB-EC"/>
</dbReference>
<evidence type="ECO:0000313" key="6">
    <source>
        <dbReference type="Proteomes" id="UP001154095"/>
    </source>
</evidence>
<dbReference type="Pfam" id="PF01128">
    <property type="entry name" value="IspD"/>
    <property type="match status" value="1"/>
</dbReference>
<dbReference type="PROSITE" id="PS01295">
    <property type="entry name" value="ISPD"/>
    <property type="match status" value="1"/>
</dbReference>
<evidence type="ECO:0000256" key="3">
    <source>
        <dbReference type="ARBA" id="ARBA00023229"/>
    </source>
</evidence>
<sequence>MDYSVLIVAAGKKAAEGASYAKALASFNDSKSVLGQTISVFMHDAQCKQVVIVASSADMTRVVKSNGSGKIVYVKGGKTRQESVLIGLTAVSEDVVLIHDGVRPWLRQGLIDKLLVRMQTEKACVLGLPPTSRMCRVVDGYIESTVDTDSFIQTQTPQAYHTSFILSCYAKANRSGGTFMDDSEVVSAFSDVKIAVEAGDSRNRRFILKKED</sequence>
<evidence type="ECO:0000256" key="1">
    <source>
        <dbReference type="ARBA" id="ARBA00022679"/>
    </source>
</evidence>
<keyword evidence="1 4" id="KW-0808">Transferase</keyword>
<dbReference type="Proteomes" id="UP001154111">
    <property type="component" value="Chromosome"/>
</dbReference>
<keyword evidence="3" id="KW-0414">Isoprene biosynthesis</keyword>
<evidence type="ECO:0000313" key="4">
    <source>
        <dbReference type="EMBL" id="CAH2760541.1"/>
    </source>
</evidence>
<name>A0AAU9VHJ2_9FIRM</name>
<dbReference type="InterPro" id="IPR050088">
    <property type="entry name" value="IspD/TarI_cytidylyltransf_bact"/>
</dbReference>
<dbReference type="GeneID" id="41397153"/>
<keyword evidence="6" id="KW-1185">Reference proteome</keyword>
<dbReference type="SUPFAM" id="SSF53448">
    <property type="entry name" value="Nucleotide-diphospho-sugar transferases"/>
    <property type="match status" value="1"/>
</dbReference>
<evidence type="ECO:0000256" key="2">
    <source>
        <dbReference type="ARBA" id="ARBA00022695"/>
    </source>
</evidence>